<feature type="transmembrane region" description="Helical" evidence="1">
    <location>
        <begin position="117"/>
        <end position="144"/>
    </location>
</feature>
<name>A0A178XIU2_9HYPH</name>
<dbReference type="InterPro" id="IPR010699">
    <property type="entry name" value="DUF1275"/>
</dbReference>
<organism evidence="2 3">
    <name type="scientific">Sinorhizobium glycinis</name>
    <dbReference type="NCBI Taxonomy" id="1472378"/>
    <lineage>
        <taxon>Bacteria</taxon>
        <taxon>Pseudomonadati</taxon>
        <taxon>Pseudomonadota</taxon>
        <taxon>Alphaproteobacteria</taxon>
        <taxon>Hyphomicrobiales</taxon>
        <taxon>Rhizobiaceae</taxon>
        <taxon>Sinorhizobium/Ensifer group</taxon>
        <taxon>Sinorhizobium</taxon>
    </lineage>
</organism>
<feature type="transmembrane region" description="Helical" evidence="1">
    <location>
        <begin position="194"/>
        <end position="213"/>
    </location>
</feature>
<feature type="transmembrane region" description="Helical" evidence="1">
    <location>
        <begin position="94"/>
        <end position="111"/>
    </location>
</feature>
<dbReference type="STRING" id="1472378.AU381_25565"/>
<comment type="caution">
    <text evidence="2">The sequence shown here is derived from an EMBL/GenBank/DDBJ whole genome shotgun (WGS) entry which is preliminary data.</text>
</comment>
<reference evidence="2 3" key="1">
    <citation type="journal article" date="2016" name="Int. J. Syst. Evol. Microbiol.">
        <title>Ensifer glycinis sp. nov., an novel rhizobial species associated with Glycine spp.</title>
        <authorList>
            <person name="Yan H."/>
            <person name="Yan J."/>
            <person name="Sui X.H."/>
            <person name="Wang E.T."/>
            <person name="Chen W.X."/>
            <person name="Zhang X.X."/>
            <person name="Chen W.F."/>
        </authorList>
    </citation>
    <scope>NUCLEOTIDE SEQUENCE [LARGE SCALE GENOMIC DNA]</scope>
    <source>
        <strain evidence="2 3">CCBAU 23380</strain>
    </source>
</reference>
<keyword evidence="1" id="KW-0472">Membrane</keyword>
<evidence type="ECO:0000256" key="1">
    <source>
        <dbReference type="SAM" id="Phobius"/>
    </source>
</evidence>
<dbReference type="AlphaFoldDB" id="A0A178XIU2"/>
<keyword evidence="1" id="KW-0812">Transmembrane</keyword>
<dbReference type="EMBL" id="LPUX01000067">
    <property type="protein sequence ID" value="OAP35134.1"/>
    <property type="molecule type" value="Genomic_DNA"/>
</dbReference>
<feature type="transmembrane region" description="Helical" evidence="1">
    <location>
        <begin position="165"/>
        <end position="188"/>
    </location>
</feature>
<accession>A0A178XIU2</accession>
<evidence type="ECO:0000313" key="3">
    <source>
        <dbReference type="Proteomes" id="UP000094025"/>
    </source>
</evidence>
<dbReference type="PANTHER" id="PTHR37314:SF4">
    <property type="entry name" value="UPF0700 TRANSMEMBRANE PROTEIN YOAK"/>
    <property type="match status" value="1"/>
</dbReference>
<feature type="transmembrane region" description="Helical" evidence="1">
    <location>
        <begin position="63"/>
        <end position="82"/>
    </location>
</feature>
<evidence type="ECO:0000313" key="2">
    <source>
        <dbReference type="EMBL" id="OAP35134.1"/>
    </source>
</evidence>
<sequence length="225" mass="24029">MTVQRRRRIIKRQRSSVGLALVAAISFLAGMTDAMGFMTLGDFVSFMSGNTTRASVALLQGDVARGVLLIAGLITFVFGNAAGVMVSIKFGPRVVLLLVSAILACAALSAAESELQFLLLILAMGAINAAVEQIEGLPVGLTYVTGALSRFGRGLGRWVIGIRSAHWIIQVVPWLGMFAGAIMGAVLVREAGDLALWVPSLAALSLTTVAFRIPRRWQSRFIQDR</sequence>
<dbReference type="Pfam" id="PF06912">
    <property type="entry name" value="DUF1275"/>
    <property type="match status" value="1"/>
</dbReference>
<dbReference type="Proteomes" id="UP000094025">
    <property type="component" value="Unassembled WGS sequence"/>
</dbReference>
<dbReference type="OrthoDB" id="885342at2"/>
<evidence type="ECO:0008006" key="4">
    <source>
        <dbReference type="Google" id="ProtNLM"/>
    </source>
</evidence>
<protein>
    <recommendedName>
        <fullName evidence="4">DUF1275 domain-containing protein</fullName>
    </recommendedName>
</protein>
<dbReference type="PANTHER" id="PTHR37314">
    <property type="entry name" value="SLR0142 PROTEIN"/>
    <property type="match status" value="1"/>
</dbReference>
<gene>
    <name evidence="2" type="ORF">AU381_25565</name>
</gene>
<keyword evidence="3" id="KW-1185">Reference proteome</keyword>
<dbReference type="RefSeq" id="WP_046117963.1">
    <property type="nucleotide sequence ID" value="NZ_LPUX01000067.1"/>
</dbReference>
<keyword evidence="1" id="KW-1133">Transmembrane helix</keyword>
<proteinExistence type="predicted"/>